<keyword evidence="2" id="KW-1185">Reference proteome</keyword>
<dbReference type="Proteomes" id="UP000821845">
    <property type="component" value="Chromosome 11"/>
</dbReference>
<proteinExistence type="predicted"/>
<protein>
    <submittedName>
        <fullName evidence="1">Uncharacterized protein</fullName>
    </submittedName>
</protein>
<comment type="caution">
    <text evidence="1">The sequence shown here is derived from an EMBL/GenBank/DDBJ whole genome shotgun (WGS) entry which is preliminary data.</text>
</comment>
<organism evidence="1 2">
    <name type="scientific">Hyalomma asiaticum</name>
    <name type="common">Tick</name>
    <dbReference type="NCBI Taxonomy" id="266040"/>
    <lineage>
        <taxon>Eukaryota</taxon>
        <taxon>Metazoa</taxon>
        <taxon>Ecdysozoa</taxon>
        <taxon>Arthropoda</taxon>
        <taxon>Chelicerata</taxon>
        <taxon>Arachnida</taxon>
        <taxon>Acari</taxon>
        <taxon>Parasitiformes</taxon>
        <taxon>Ixodida</taxon>
        <taxon>Ixodoidea</taxon>
        <taxon>Ixodidae</taxon>
        <taxon>Hyalomminae</taxon>
        <taxon>Hyalomma</taxon>
    </lineage>
</organism>
<gene>
    <name evidence="1" type="ORF">HPB50_005272</name>
</gene>
<reference evidence="1" key="1">
    <citation type="submission" date="2020-05" db="EMBL/GenBank/DDBJ databases">
        <title>Large-scale comparative analyses of tick genomes elucidate their genetic diversity and vector capacities.</title>
        <authorList>
            <person name="Jia N."/>
            <person name="Wang J."/>
            <person name="Shi W."/>
            <person name="Du L."/>
            <person name="Sun Y."/>
            <person name="Zhan W."/>
            <person name="Jiang J."/>
            <person name="Wang Q."/>
            <person name="Zhang B."/>
            <person name="Ji P."/>
            <person name="Sakyi L.B."/>
            <person name="Cui X."/>
            <person name="Yuan T."/>
            <person name="Jiang B."/>
            <person name="Yang W."/>
            <person name="Lam T.T.-Y."/>
            <person name="Chang Q."/>
            <person name="Ding S."/>
            <person name="Wang X."/>
            <person name="Zhu J."/>
            <person name="Ruan X."/>
            <person name="Zhao L."/>
            <person name="Wei J."/>
            <person name="Que T."/>
            <person name="Du C."/>
            <person name="Cheng J."/>
            <person name="Dai P."/>
            <person name="Han X."/>
            <person name="Huang E."/>
            <person name="Gao Y."/>
            <person name="Liu J."/>
            <person name="Shao H."/>
            <person name="Ye R."/>
            <person name="Li L."/>
            <person name="Wei W."/>
            <person name="Wang X."/>
            <person name="Wang C."/>
            <person name="Yang T."/>
            <person name="Huo Q."/>
            <person name="Li W."/>
            <person name="Guo W."/>
            <person name="Chen H."/>
            <person name="Zhou L."/>
            <person name="Ni X."/>
            <person name="Tian J."/>
            <person name="Zhou Y."/>
            <person name="Sheng Y."/>
            <person name="Liu T."/>
            <person name="Pan Y."/>
            <person name="Xia L."/>
            <person name="Li J."/>
            <person name="Zhao F."/>
            <person name="Cao W."/>
        </authorList>
    </citation>
    <scope>NUCLEOTIDE SEQUENCE</scope>
    <source>
        <strain evidence="1">Hyas-2018</strain>
    </source>
</reference>
<evidence type="ECO:0000313" key="2">
    <source>
        <dbReference type="Proteomes" id="UP000821845"/>
    </source>
</evidence>
<name>A0ACB7T3K9_HYAAI</name>
<evidence type="ECO:0000313" key="1">
    <source>
        <dbReference type="EMBL" id="KAH6940713.1"/>
    </source>
</evidence>
<accession>A0ACB7T3K9</accession>
<dbReference type="EMBL" id="CM023491">
    <property type="protein sequence ID" value="KAH6940713.1"/>
    <property type="molecule type" value="Genomic_DNA"/>
</dbReference>
<sequence>MVLAELIVLVRLVLHVQFIFLVLLIIAALIDATDEGYGACRQLLGAVGLLAIASPGRPAGRDNGQGDSTGTEHATARVRHPRSYYDGIRSWLCRRLWNMTRCGRCNDDNGIAKPGAPSTPSTSVPQPLLAGQSVDESETKESDTDKARPPSSSESREERPRSSLTDDQQEVPVGPSRAVLAEQPADASRAASSDQEAALSHIGAEPAFDVKHERALCTESDSAMPIATHPAAHPPAMDSPAEAVPSTSQGLAYVSPHVAGTAPAMASMAISPLLCQSATALLETSVGETFSSYFTRSSVFPTANMIQARGTYPYNTPRATWQPLTPPATPDTSGETPKDLNGGICWTPKCATCGKYYERVPCSNRVQCESRQHGSGGPRICWSCQVGGTKQYSFLFPSPELRKRTSNYGRCRNFDKSMPCGDPSICMSCQAGGTRKWSALLGSPELTRRTPKCGRCEKFYKIVPFGYSSTCEPCRVGGPDQRSVLLCRRCEKLYKVVRYEEPSTCESCQTGGTRQSSVLFGSPELPNRTPYCDRCGKFFKVAPYWETKASACLAKWVGRNK</sequence>